<keyword evidence="5" id="KW-0221">Differentiation</keyword>
<dbReference type="InterPro" id="IPR000571">
    <property type="entry name" value="Znf_CCCH"/>
</dbReference>
<feature type="domain" description="Helicase ATP-binding" evidence="15">
    <location>
        <begin position="418"/>
        <end position="586"/>
    </location>
</feature>
<dbReference type="PANTHER" id="PTHR22655">
    <property type="entry name" value="ATP-DEPENDENT RNA HELICASE TDRD12-RELATED"/>
    <property type="match status" value="1"/>
</dbReference>
<dbReference type="Gene3D" id="2.40.50.90">
    <property type="match status" value="1"/>
</dbReference>
<dbReference type="PROSITE" id="PS51192">
    <property type="entry name" value="HELICASE_ATP_BIND_1"/>
    <property type="match status" value="1"/>
</dbReference>
<keyword evidence="4" id="KW-0547">Nucleotide-binding</keyword>
<evidence type="ECO:0000256" key="1">
    <source>
        <dbReference type="ARBA" id="ARBA00012552"/>
    </source>
</evidence>
<evidence type="ECO:0000256" key="11">
    <source>
        <dbReference type="ARBA" id="ARBA00023254"/>
    </source>
</evidence>
<dbReference type="Pfam" id="PF00567">
    <property type="entry name" value="TUDOR"/>
    <property type="match status" value="2"/>
</dbReference>
<dbReference type="RefSeq" id="XP_072836795.1">
    <property type="nucleotide sequence ID" value="XM_072980694.1"/>
</dbReference>
<dbReference type="InterPro" id="IPR035437">
    <property type="entry name" value="SNase_OB-fold_sf"/>
</dbReference>
<dbReference type="PROSITE" id="PS50103">
    <property type="entry name" value="ZF_C3H1"/>
    <property type="match status" value="1"/>
</dbReference>
<keyword evidence="9" id="KW-0744">Spermatogenesis</keyword>
<dbReference type="CDD" id="cd20435">
    <property type="entry name" value="Tudor_TDRD12_rpt2"/>
    <property type="match status" value="1"/>
</dbReference>
<protein>
    <recommendedName>
        <fullName evidence="1">RNA helicase</fullName>
        <ecNumber evidence="1">3.6.4.13</ecNumber>
    </recommendedName>
</protein>
<dbReference type="Proteomes" id="UP001652642">
    <property type="component" value="Chromosome 10"/>
</dbReference>
<evidence type="ECO:0000259" key="14">
    <source>
        <dbReference type="PROSITE" id="PS50103"/>
    </source>
</evidence>
<dbReference type="Gene3D" id="2.60.40.790">
    <property type="match status" value="1"/>
</dbReference>
<evidence type="ECO:0000256" key="7">
    <source>
        <dbReference type="ARBA" id="ARBA00022806"/>
    </source>
</evidence>
<evidence type="ECO:0000313" key="18">
    <source>
        <dbReference type="RefSeq" id="XP_072836795.1"/>
    </source>
</evidence>
<dbReference type="InterPro" id="IPR002999">
    <property type="entry name" value="Tudor"/>
</dbReference>
<accession>A0ABM5EUG6</accession>
<dbReference type="GO" id="GO:0004386">
    <property type="term" value="F:helicase activity"/>
    <property type="evidence" value="ECO:0007669"/>
    <property type="project" value="UniProtKB-KW"/>
</dbReference>
<gene>
    <name evidence="18" type="primary">TDRD12</name>
</gene>
<organism evidence="17 18">
    <name type="scientific">Pogona vitticeps</name>
    <name type="common">central bearded dragon</name>
    <dbReference type="NCBI Taxonomy" id="103695"/>
    <lineage>
        <taxon>Eukaryota</taxon>
        <taxon>Metazoa</taxon>
        <taxon>Chordata</taxon>
        <taxon>Craniata</taxon>
        <taxon>Vertebrata</taxon>
        <taxon>Euteleostomi</taxon>
        <taxon>Lepidosauria</taxon>
        <taxon>Squamata</taxon>
        <taxon>Bifurcata</taxon>
        <taxon>Unidentata</taxon>
        <taxon>Episquamata</taxon>
        <taxon>Toxicofera</taxon>
        <taxon>Iguania</taxon>
        <taxon>Acrodonta</taxon>
        <taxon>Agamidae</taxon>
        <taxon>Amphibolurinae</taxon>
        <taxon>Pogona</taxon>
    </lineage>
</organism>
<evidence type="ECO:0000256" key="4">
    <source>
        <dbReference type="ARBA" id="ARBA00022741"/>
    </source>
</evidence>
<reference evidence="18" key="1">
    <citation type="submission" date="2025-08" db="UniProtKB">
        <authorList>
            <consortium name="RefSeq"/>
        </authorList>
    </citation>
    <scope>IDENTIFICATION</scope>
</reference>
<evidence type="ECO:0000256" key="6">
    <source>
        <dbReference type="ARBA" id="ARBA00022801"/>
    </source>
</evidence>
<evidence type="ECO:0000313" key="17">
    <source>
        <dbReference type="Proteomes" id="UP001652642"/>
    </source>
</evidence>
<evidence type="ECO:0000256" key="8">
    <source>
        <dbReference type="ARBA" id="ARBA00022840"/>
    </source>
</evidence>
<feature type="domain" description="CS" evidence="16">
    <location>
        <begin position="1164"/>
        <end position="1250"/>
    </location>
</feature>
<dbReference type="PANTHER" id="PTHR22655:SF2">
    <property type="entry name" value="ATP-DEPENDENT RNA HELICASE TDRD12-RELATED"/>
    <property type="match status" value="1"/>
</dbReference>
<keyword evidence="11" id="KW-0469">Meiosis</keyword>
<dbReference type="InterPro" id="IPR007052">
    <property type="entry name" value="CS_dom"/>
</dbReference>
<keyword evidence="13" id="KW-0862">Zinc</keyword>
<keyword evidence="2" id="KW-0217">Developmental protein</keyword>
<dbReference type="InterPro" id="IPR027417">
    <property type="entry name" value="P-loop_NTPase"/>
</dbReference>
<dbReference type="InterPro" id="IPR008978">
    <property type="entry name" value="HSP20-like_chaperone"/>
</dbReference>
<evidence type="ECO:0000256" key="9">
    <source>
        <dbReference type="ARBA" id="ARBA00022871"/>
    </source>
</evidence>
<dbReference type="EC" id="3.6.4.13" evidence="1"/>
<evidence type="ECO:0000256" key="10">
    <source>
        <dbReference type="ARBA" id="ARBA00023158"/>
    </source>
</evidence>
<sequence length="1308" mass="149381">MLEVFILKIENPNCFWVGIKGGGTFIIDEIEYKKLQSEMNQFYNKTYRYADEVKPPTLEEGQVCVVYCQELKSWCRAVVKSIKSHKDYYITECFLVDYAQIVHVKTDRICVALESFMRLPYRAKKFQLYCTKPVTLRVNYYTNKVETVPVDRWDIAAIQYFQDLLHVTTQVEAKLCAFKEDSFDVYLYVTIKGEKVCVNDDLVAKNYACYEINSKTNSTVENQNEKTSSIESASEEINPAYVLWPKLLQAKKPKVFDMSGDLSDGCQRTPYKPSQENDSYNRDVILTIPPLIQGVTVSVQGDLPTDQKTTEMQQMEKDLSEKNPGVKLLQFLNPDPLKAADQQDEREALLSVCQLCPVVLSNKIEPCSSLEMAPLFLALKKELLKNQFQGPNHTQSYSWPAIARGYDSVIISPEKDPLVYLLPIITFLQSRSCYISLPARNGPVALILCPGQKKAEWVFQFLENYSYCSRSLHPVLLLLGKNKEEIKSVRIPRGCEIIVTTPHSLLRLLEYQCLLFLRLCHLVLDEVDVLFSEDSDQIFKILECYKTNLSVEGKESAPQQIVAVGTHWNKNIDYLMEEFMNDPYVVITSLQEAAIYGKVQQVVQLCLECNRMSALLQILDFTPMDAQKTLIFTRSVEEMEVVHKAVESSSIFCLKMNSEIGFDFSNVVDQWNKQFNSGTNVVLVLTDDYTTALGITDATCVIHFSFPASPRIFGARLYNMSANFQNSIKKVLSGKEQPKAKSILLLTEHNACQAVGVLNYLKRAEATIPPELFDLTSGVLEAREESKSERPLCHHLKKHGFCKNKKCCPDRHQISLETDLPGKVSDVAVSTGNVTILPLFIVDATTYFGRILDKEKDVYTAFAEEMNLYYKTASNCISAETVDKLTVYALQEENTFHRVQVLEVMPKEKSCMFHNVHIRYIDEGRTGQVQSYRLLLLPEPFQLLPPQAVEFIICRVKPIDNEVEWNPKVTRYINNKIRGIPHEAKIVLALKNTVWLDPVVRVTRLLDLKTYINEYNIRSEILSTGLGVDNPKHIPELQKLLRDAETIHKKGDLPAFSRRFREDQRRHCLTHLCEFTEVHLKNHGYRIHPLSCGTGEKATPISPQRILDHTINASHNLEEQVPSSEHNGQERDTLTADGHSQVTLQNHCNLRSKADESPQPSCKRFHPTIKWFEKEDVVVLKIKLQNVFCYDCKFFKQRIVFSASAEGKFYLADMELQGSILKEKSACILKNEEPVITLAKEKTGPWCSLLKHKNPHVSFDFDYLEDCEERSPIFVDIAPTKIRQCVTVVCEEELESLDESDTESDLSS</sequence>
<dbReference type="SUPFAM" id="SSF52540">
    <property type="entry name" value="P-loop containing nucleoside triphosphate hydrolases"/>
    <property type="match status" value="2"/>
</dbReference>
<dbReference type="GeneID" id="110082035"/>
<keyword evidence="6" id="KW-0378">Hydrolase</keyword>
<feature type="domain" description="C3H1-type" evidence="14">
    <location>
        <begin position="787"/>
        <end position="815"/>
    </location>
</feature>
<evidence type="ECO:0000256" key="5">
    <source>
        <dbReference type="ARBA" id="ARBA00022782"/>
    </source>
</evidence>
<dbReference type="Pfam" id="PF00270">
    <property type="entry name" value="DEAD"/>
    <property type="match status" value="1"/>
</dbReference>
<feature type="zinc finger region" description="C3H1-type" evidence="13">
    <location>
        <begin position="787"/>
        <end position="815"/>
    </location>
</feature>
<keyword evidence="10" id="KW-0943">RNA-mediated gene silencing</keyword>
<evidence type="ECO:0000256" key="12">
    <source>
        <dbReference type="ARBA" id="ARBA00047984"/>
    </source>
</evidence>
<dbReference type="PROSITE" id="PS51203">
    <property type="entry name" value="CS"/>
    <property type="match status" value="1"/>
</dbReference>
<keyword evidence="7 18" id="KW-0347">Helicase</keyword>
<comment type="catalytic activity">
    <reaction evidence="12">
        <text>ATP + H2O = ADP + phosphate + H(+)</text>
        <dbReference type="Rhea" id="RHEA:13065"/>
        <dbReference type="ChEBI" id="CHEBI:15377"/>
        <dbReference type="ChEBI" id="CHEBI:15378"/>
        <dbReference type="ChEBI" id="CHEBI:30616"/>
        <dbReference type="ChEBI" id="CHEBI:43474"/>
        <dbReference type="ChEBI" id="CHEBI:456216"/>
        <dbReference type="EC" id="3.6.4.13"/>
    </reaction>
</comment>
<keyword evidence="13" id="KW-0863">Zinc-finger</keyword>
<proteinExistence type="predicted"/>
<evidence type="ECO:0000256" key="2">
    <source>
        <dbReference type="ARBA" id="ARBA00022473"/>
    </source>
</evidence>
<keyword evidence="13" id="KW-0479">Metal-binding</keyword>
<dbReference type="InterPro" id="IPR014001">
    <property type="entry name" value="Helicase_ATP-bd"/>
</dbReference>
<keyword evidence="8" id="KW-0067">ATP-binding</keyword>
<evidence type="ECO:0000259" key="16">
    <source>
        <dbReference type="PROSITE" id="PS51203"/>
    </source>
</evidence>
<dbReference type="InterPro" id="IPR011545">
    <property type="entry name" value="DEAD/DEAH_box_helicase_dom"/>
</dbReference>
<dbReference type="Gene3D" id="3.40.50.300">
    <property type="entry name" value="P-loop containing nucleotide triphosphate hydrolases"/>
    <property type="match status" value="2"/>
</dbReference>
<name>A0ABM5EUG6_9SAUR</name>
<keyword evidence="3" id="KW-0677">Repeat</keyword>
<evidence type="ECO:0000256" key="13">
    <source>
        <dbReference type="PROSITE-ProRule" id="PRU00723"/>
    </source>
</evidence>
<dbReference type="SUPFAM" id="SSF63748">
    <property type="entry name" value="Tudor/PWWP/MBT"/>
    <property type="match status" value="2"/>
</dbReference>
<evidence type="ECO:0000256" key="3">
    <source>
        <dbReference type="ARBA" id="ARBA00022737"/>
    </source>
</evidence>
<dbReference type="Gene3D" id="2.30.30.140">
    <property type="match status" value="2"/>
</dbReference>
<dbReference type="SUPFAM" id="SSF49764">
    <property type="entry name" value="HSP20-like chaperones"/>
    <property type="match status" value="1"/>
</dbReference>
<evidence type="ECO:0000259" key="15">
    <source>
        <dbReference type="PROSITE" id="PS51192"/>
    </source>
</evidence>
<keyword evidence="17" id="KW-1185">Reference proteome</keyword>